<dbReference type="SUPFAM" id="SSF57667">
    <property type="entry name" value="beta-beta-alpha zinc fingers"/>
    <property type="match status" value="1"/>
</dbReference>
<comment type="similarity">
    <text evidence="3">Belongs to the major facilitator superfamily. Sugar transporter (TC 2.A.1.1) family.</text>
</comment>
<feature type="transmembrane region" description="Helical" evidence="14">
    <location>
        <begin position="470"/>
        <end position="491"/>
    </location>
</feature>
<keyword evidence="8" id="KW-0862">Zinc</keyword>
<evidence type="ECO:0000256" key="10">
    <source>
        <dbReference type="ARBA" id="ARBA00023136"/>
    </source>
</evidence>
<evidence type="ECO:0000256" key="3">
    <source>
        <dbReference type="ARBA" id="ARBA00010992"/>
    </source>
</evidence>
<dbReference type="EMBL" id="JADFTS010000004">
    <property type="protein sequence ID" value="KAF9612182.1"/>
    <property type="molecule type" value="Genomic_DNA"/>
</dbReference>
<dbReference type="Gene3D" id="1.20.1250.20">
    <property type="entry name" value="MFS general substrate transporter like domains"/>
    <property type="match status" value="1"/>
</dbReference>
<feature type="transmembrane region" description="Helical" evidence="14">
    <location>
        <begin position="210"/>
        <end position="230"/>
    </location>
</feature>
<keyword evidence="11" id="KW-0143">Chaperone</keyword>
<dbReference type="Gene3D" id="1.20.120.790">
    <property type="entry name" value="Heat shock protein 90, C-terminal domain"/>
    <property type="match status" value="1"/>
</dbReference>
<evidence type="ECO:0000256" key="7">
    <source>
        <dbReference type="ARBA" id="ARBA00022771"/>
    </source>
</evidence>
<dbReference type="SUPFAM" id="SSF110942">
    <property type="entry name" value="HSP90 C-terminal domain"/>
    <property type="match status" value="1"/>
</dbReference>
<keyword evidence="5 14" id="KW-0812">Transmembrane</keyword>
<evidence type="ECO:0000256" key="9">
    <source>
        <dbReference type="ARBA" id="ARBA00022989"/>
    </source>
</evidence>
<dbReference type="GO" id="GO:0008270">
    <property type="term" value="F:zinc ion binding"/>
    <property type="evidence" value="ECO:0007669"/>
    <property type="project" value="UniProtKB-KW"/>
</dbReference>
<dbReference type="Pfam" id="PF00183">
    <property type="entry name" value="HSP90"/>
    <property type="match status" value="1"/>
</dbReference>
<keyword evidence="10 14" id="KW-0472">Membrane</keyword>
<dbReference type="GO" id="GO:0016887">
    <property type="term" value="F:ATP hydrolysis activity"/>
    <property type="evidence" value="ECO:0007669"/>
    <property type="project" value="InterPro"/>
</dbReference>
<keyword evidence="4" id="KW-0813">Transport</keyword>
<feature type="transmembrane region" description="Helical" evidence="14">
    <location>
        <begin position="180"/>
        <end position="198"/>
    </location>
</feature>
<dbReference type="InterPro" id="IPR036259">
    <property type="entry name" value="MFS_trans_sf"/>
</dbReference>
<dbReference type="PANTHER" id="PTHR23500:SF453">
    <property type="entry name" value="POLYOL TRANSPORTER 3-RELATED"/>
    <property type="match status" value="1"/>
</dbReference>
<dbReference type="InterPro" id="IPR036236">
    <property type="entry name" value="Znf_C2H2_sf"/>
</dbReference>
<evidence type="ECO:0000256" key="12">
    <source>
        <dbReference type="PROSITE-ProRule" id="PRU00027"/>
    </source>
</evidence>
<feature type="compositionally biased region" description="Polar residues" evidence="13">
    <location>
        <begin position="14"/>
        <end position="30"/>
    </location>
</feature>
<dbReference type="InterPro" id="IPR003656">
    <property type="entry name" value="Znf_BED"/>
</dbReference>
<gene>
    <name evidence="17" type="ORF">IFM89_038440</name>
</gene>
<keyword evidence="6" id="KW-0479">Metal-binding</keyword>
<dbReference type="GO" id="GO:0003677">
    <property type="term" value="F:DNA binding"/>
    <property type="evidence" value="ECO:0007669"/>
    <property type="project" value="InterPro"/>
</dbReference>
<keyword evidence="7 12" id="KW-0863">Zinc-finger</keyword>
<dbReference type="GO" id="GO:0015144">
    <property type="term" value="F:carbohydrate transmembrane transporter activity"/>
    <property type="evidence" value="ECO:0007669"/>
    <property type="project" value="InterPro"/>
</dbReference>
<feature type="transmembrane region" description="Helical" evidence="14">
    <location>
        <begin position="148"/>
        <end position="168"/>
    </location>
</feature>
<dbReference type="GO" id="GO:0051082">
    <property type="term" value="F:unfolded protein binding"/>
    <property type="evidence" value="ECO:0007669"/>
    <property type="project" value="InterPro"/>
</dbReference>
<dbReference type="PROSITE" id="PS50808">
    <property type="entry name" value="ZF_BED"/>
    <property type="match status" value="1"/>
</dbReference>
<evidence type="ECO:0000256" key="11">
    <source>
        <dbReference type="ARBA" id="ARBA00023186"/>
    </source>
</evidence>
<comment type="caution">
    <text evidence="17">The sequence shown here is derived from an EMBL/GenBank/DDBJ whole genome shotgun (WGS) entry which is preliminary data.</text>
</comment>
<evidence type="ECO:0000256" key="4">
    <source>
        <dbReference type="ARBA" id="ARBA00022448"/>
    </source>
</evidence>
<comment type="subcellular location">
    <subcellularLocation>
        <location evidence="1">Membrane</location>
        <topology evidence="1">Multi-pass membrane protein</topology>
    </subcellularLocation>
</comment>
<dbReference type="GO" id="GO:0005524">
    <property type="term" value="F:ATP binding"/>
    <property type="evidence" value="ECO:0007669"/>
    <property type="project" value="InterPro"/>
</dbReference>
<dbReference type="Pfam" id="PF02892">
    <property type="entry name" value="zf-BED"/>
    <property type="match status" value="1"/>
</dbReference>
<sequence>MDDDNDPTELGYESDSNNMGPPPSTDNSHNTKAKRARSGVWEHFTKMEVKNKLGVMELKAVCCHCQKPLANSASNGTTALRRHVERRLQNIAPNANQTNLSRSSTVGSVSTGRISDWIGHRYTIVLASAIFLLGSVLMGYAHTYAVLMAGRCIAGVGVGFSLMIAPVYSAEISSPSSRGFLTSLPELCISFGILLGYISNYLFGKLSLKLGWRLMLGIATVPSLALALGVHRMPESPKWLVMQGRLRDANDVLLRISNTKEESADRLNEVKIAAGIPIGCSDDIIKVSKRSRGEGATFRYSMFNISDVMDKTWRTLNRASDEYEDAVDEFIEFALAPLMDKTSIRCKPLLKGTIITLTRDMVEAAHRCILFNFEEVQPYIERHKKMLIRKEPRLGRNEGALGAKHAETFNEWFKLEVKKQHLEAVIRARIPNITSSINKTIDELESRWTTLACLLLFDAGYEQCDKVEKVIVSTVLWILPLCLVVVSMGGMTNMERIMKARALRDSSMAGYMSSKKTMEINPKNSIMEESRKRVDVIRMTSRVKDLVTFV</sequence>
<reference evidence="17 18" key="1">
    <citation type="submission" date="2020-10" db="EMBL/GenBank/DDBJ databases">
        <title>The Coptis chinensis genome and diversification of protoberbering-type alkaloids.</title>
        <authorList>
            <person name="Wang B."/>
            <person name="Shu S."/>
            <person name="Song C."/>
            <person name="Liu Y."/>
        </authorList>
    </citation>
    <scope>NUCLEOTIDE SEQUENCE [LARGE SCALE GENOMIC DNA]</scope>
    <source>
        <strain evidence="17">HL-2020</strain>
        <tissue evidence="17">Leaf</tissue>
    </source>
</reference>
<dbReference type="OrthoDB" id="6339427at2759"/>
<dbReference type="GO" id="GO:0140662">
    <property type="term" value="F:ATP-dependent protein folding chaperone"/>
    <property type="evidence" value="ECO:0007669"/>
    <property type="project" value="InterPro"/>
</dbReference>
<feature type="domain" description="Major facilitator superfamily (MFS) profile" evidence="16">
    <location>
        <begin position="43"/>
        <end position="550"/>
    </location>
</feature>
<evidence type="ECO:0000256" key="5">
    <source>
        <dbReference type="ARBA" id="ARBA00022692"/>
    </source>
</evidence>
<evidence type="ECO:0000256" key="2">
    <source>
        <dbReference type="ARBA" id="ARBA00008239"/>
    </source>
</evidence>
<dbReference type="GO" id="GO:0016020">
    <property type="term" value="C:membrane"/>
    <property type="evidence" value="ECO:0007669"/>
    <property type="project" value="UniProtKB-SubCell"/>
</dbReference>
<dbReference type="InterPro" id="IPR020846">
    <property type="entry name" value="MFS_dom"/>
</dbReference>
<dbReference type="SMART" id="SM00614">
    <property type="entry name" value="ZnF_BED"/>
    <property type="match status" value="1"/>
</dbReference>
<evidence type="ECO:0000256" key="6">
    <source>
        <dbReference type="ARBA" id="ARBA00022723"/>
    </source>
</evidence>
<dbReference type="Proteomes" id="UP000631114">
    <property type="component" value="Unassembled WGS sequence"/>
</dbReference>
<feature type="region of interest" description="Disordered" evidence="13">
    <location>
        <begin position="1"/>
        <end position="37"/>
    </location>
</feature>
<dbReference type="AlphaFoldDB" id="A0A835I8M6"/>
<evidence type="ECO:0000256" key="1">
    <source>
        <dbReference type="ARBA" id="ARBA00004141"/>
    </source>
</evidence>
<keyword evidence="9 14" id="KW-1133">Transmembrane helix</keyword>
<feature type="transmembrane region" description="Helical" evidence="14">
    <location>
        <begin position="122"/>
        <end position="142"/>
    </location>
</feature>
<name>A0A835I8M6_9MAGN</name>
<proteinExistence type="inferred from homology"/>
<accession>A0A835I8M6</accession>
<dbReference type="SUPFAM" id="SSF103473">
    <property type="entry name" value="MFS general substrate transporter"/>
    <property type="match status" value="1"/>
</dbReference>
<organism evidence="17 18">
    <name type="scientific">Coptis chinensis</name>
    <dbReference type="NCBI Taxonomy" id="261450"/>
    <lineage>
        <taxon>Eukaryota</taxon>
        <taxon>Viridiplantae</taxon>
        <taxon>Streptophyta</taxon>
        <taxon>Embryophyta</taxon>
        <taxon>Tracheophyta</taxon>
        <taxon>Spermatophyta</taxon>
        <taxon>Magnoliopsida</taxon>
        <taxon>Ranunculales</taxon>
        <taxon>Ranunculaceae</taxon>
        <taxon>Coptidoideae</taxon>
        <taxon>Coptis</taxon>
    </lineage>
</organism>
<evidence type="ECO:0000256" key="14">
    <source>
        <dbReference type="SAM" id="Phobius"/>
    </source>
</evidence>
<dbReference type="PROSITE" id="PS00217">
    <property type="entry name" value="SUGAR_TRANSPORT_2"/>
    <property type="match status" value="1"/>
</dbReference>
<feature type="domain" description="BED-type" evidence="15">
    <location>
        <begin position="35"/>
        <end position="96"/>
    </location>
</feature>
<evidence type="ECO:0000259" key="16">
    <source>
        <dbReference type="PROSITE" id="PS50850"/>
    </source>
</evidence>
<dbReference type="Pfam" id="PF00083">
    <property type="entry name" value="Sugar_tr"/>
    <property type="match status" value="1"/>
</dbReference>
<dbReference type="InterPro" id="IPR005828">
    <property type="entry name" value="MFS_sugar_transport-like"/>
</dbReference>
<dbReference type="InterPro" id="IPR001404">
    <property type="entry name" value="Hsp90_fam"/>
</dbReference>
<evidence type="ECO:0000256" key="8">
    <source>
        <dbReference type="ARBA" id="ARBA00022833"/>
    </source>
</evidence>
<dbReference type="InterPro" id="IPR005829">
    <property type="entry name" value="Sugar_transporter_CS"/>
</dbReference>
<evidence type="ECO:0000259" key="15">
    <source>
        <dbReference type="PROSITE" id="PS50808"/>
    </source>
</evidence>
<dbReference type="InterPro" id="IPR037196">
    <property type="entry name" value="HSP90_C"/>
</dbReference>
<evidence type="ECO:0000313" key="17">
    <source>
        <dbReference type="EMBL" id="KAF9612182.1"/>
    </source>
</evidence>
<evidence type="ECO:0000313" key="18">
    <source>
        <dbReference type="Proteomes" id="UP000631114"/>
    </source>
</evidence>
<dbReference type="PANTHER" id="PTHR23500">
    <property type="entry name" value="SOLUTE CARRIER FAMILY 2, FACILITATED GLUCOSE TRANSPORTER"/>
    <property type="match status" value="1"/>
</dbReference>
<keyword evidence="18" id="KW-1185">Reference proteome</keyword>
<evidence type="ECO:0000256" key="13">
    <source>
        <dbReference type="SAM" id="MobiDB-lite"/>
    </source>
</evidence>
<comment type="similarity">
    <text evidence="2">Belongs to the heat shock protein 90 family.</text>
</comment>
<dbReference type="InterPro" id="IPR045262">
    <property type="entry name" value="STP/PLT_plant"/>
</dbReference>
<protein>
    <submittedName>
        <fullName evidence="17">Uncharacterized protein</fullName>
    </submittedName>
</protein>
<dbReference type="PROSITE" id="PS50850">
    <property type="entry name" value="MFS"/>
    <property type="match status" value="1"/>
</dbReference>